<comment type="caution">
    <text evidence="1">The sequence shown here is derived from an EMBL/GenBank/DDBJ whole genome shotgun (WGS) entry which is preliminary data.</text>
</comment>
<sequence>MSWSMSATISEQSNPSLRRRIATATCISNPVLKWTISVNVSPIPFISFNSAITYCMDVGLDFAYAREAKHCSRPCLEIRVICNGTKSLDVCEPQVSIGFLL</sequence>
<keyword evidence="2" id="KW-1185">Reference proteome</keyword>
<protein>
    <submittedName>
        <fullName evidence="1">Uncharacterized protein</fullName>
    </submittedName>
</protein>
<evidence type="ECO:0000313" key="2">
    <source>
        <dbReference type="Proteomes" id="UP000076858"/>
    </source>
</evidence>
<gene>
    <name evidence="1" type="ORF">APZ42_031233</name>
</gene>
<dbReference type="Proteomes" id="UP000076858">
    <property type="component" value="Unassembled WGS sequence"/>
</dbReference>
<evidence type="ECO:0000313" key="1">
    <source>
        <dbReference type="EMBL" id="KZS05547.1"/>
    </source>
</evidence>
<proteinExistence type="predicted"/>
<organism evidence="1 2">
    <name type="scientific">Daphnia magna</name>
    <dbReference type="NCBI Taxonomy" id="35525"/>
    <lineage>
        <taxon>Eukaryota</taxon>
        <taxon>Metazoa</taxon>
        <taxon>Ecdysozoa</taxon>
        <taxon>Arthropoda</taxon>
        <taxon>Crustacea</taxon>
        <taxon>Branchiopoda</taxon>
        <taxon>Diplostraca</taxon>
        <taxon>Cladocera</taxon>
        <taxon>Anomopoda</taxon>
        <taxon>Daphniidae</taxon>
        <taxon>Daphnia</taxon>
    </lineage>
</organism>
<dbReference type="EMBL" id="LRGB01002901">
    <property type="protein sequence ID" value="KZS05547.1"/>
    <property type="molecule type" value="Genomic_DNA"/>
</dbReference>
<accession>A0A164N0U1</accession>
<dbReference type="AlphaFoldDB" id="A0A164N0U1"/>
<name>A0A164N0U1_9CRUS</name>
<reference evidence="1 2" key="1">
    <citation type="submission" date="2016-03" db="EMBL/GenBank/DDBJ databases">
        <title>EvidentialGene: Evidence-directed Construction of Genes on Genomes.</title>
        <authorList>
            <person name="Gilbert D.G."/>
            <person name="Choi J.-H."/>
            <person name="Mockaitis K."/>
            <person name="Colbourne J."/>
            <person name="Pfrender M."/>
        </authorList>
    </citation>
    <scope>NUCLEOTIDE SEQUENCE [LARGE SCALE GENOMIC DNA]</scope>
    <source>
        <strain evidence="1 2">Xinb3</strain>
        <tissue evidence="1">Complete organism</tissue>
    </source>
</reference>